<keyword evidence="3" id="KW-1185">Reference proteome</keyword>
<gene>
    <name evidence="2" type="ORF">EVAR_23658_1</name>
</gene>
<protein>
    <submittedName>
        <fullName evidence="2">Uncharacterized protein</fullName>
    </submittedName>
</protein>
<dbReference type="EMBL" id="BGZK01000349">
    <property type="protein sequence ID" value="GBP38452.1"/>
    <property type="molecule type" value="Genomic_DNA"/>
</dbReference>
<evidence type="ECO:0000256" key="1">
    <source>
        <dbReference type="SAM" id="MobiDB-lite"/>
    </source>
</evidence>
<dbReference type="AlphaFoldDB" id="A0A4C1VJ78"/>
<name>A0A4C1VJ78_EUMVA</name>
<sequence>MQVPAVQWGGVRSSTNGPCRAFEPRSLRTKQARRPPRAPRPPAPAGAQAPAGAGRGWLSAVRSLLRFYKRRMVDGGRAADGGRATAVPTRTSSPRIFYSTRLDSPLLFSSGPAVIIQHVTVFFLFRRFYRVCNGKEFRSEKCSFCVLREAGSACRPASAARRPGMSYGLGARFIIDCIRMLNTKDL</sequence>
<evidence type="ECO:0000313" key="2">
    <source>
        <dbReference type="EMBL" id="GBP38452.1"/>
    </source>
</evidence>
<evidence type="ECO:0000313" key="3">
    <source>
        <dbReference type="Proteomes" id="UP000299102"/>
    </source>
</evidence>
<proteinExistence type="predicted"/>
<feature type="region of interest" description="Disordered" evidence="1">
    <location>
        <begin position="1"/>
        <end position="53"/>
    </location>
</feature>
<reference evidence="2 3" key="1">
    <citation type="journal article" date="2019" name="Commun. Biol.">
        <title>The bagworm genome reveals a unique fibroin gene that provides high tensile strength.</title>
        <authorList>
            <person name="Kono N."/>
            <person name="Nakamura H."/>
            <person name="Ohtoshi R."/>
            <person name="Tomita M."/>
            <person name="Numata K."/>
            <person name="Arakawa K."/>
        </authorList>
    </citation>
    <scope>NUCLEOTIDE SEQUENCE [LARGE SCALE GENOMIC DNA]</scope>
</reference>
<accession>A0A4C1VJ78</accession>
<organism evidence="2 3">
    <name type="scientific">Eumeta variegata</name>
    <name type="common">Bagworm moth</name>
    <name type="synonym">Eumeta japonica</name>
    <dbReference type="NCBI Taxonomy" id="151549"/>
    <lineage>
        <taxon>Eukaryota</taxon>
        <taxon>Metazoa</taxon>
        <taxon>Ecdysozoa</taxon>
        <taxon>Arthropoda</taxon>
        <taxon>Hexapoda</taxon>
        <taxon>Insecta</taxon>
        <taxon>Pterygota</taxon>
        <taxon>Neoptera</taxon>
        <taxon>Endopterygota</taxon>
        <taxon>Lepidoptera</taxon>
        <taxon>Glossata</taxon>
        <taxon>Ditrysia</taxon>
        <taxon>Tineoidea</taxon>
        <taxon>Psychidae</taxon>
        <taxon>Oiketicinae</taxon>
        <taxon>Eumeta</taxon>
    </lineage>
</organism>
<dbReference type="Proteomes" id="UP000299102">
    <property type="component" value="Unassembled WGS sequence"/>
</dbReference>
<feature type="compositionally biased region" description="Basic residues" evidence="1">
    <location>
        <begin position="27"/>
        <end position="37"/>
    </location>
</feature>
<comment type="caution">
    <text evidence="2">The sequence shown here is derived from an EMBL/GenBank/DDBJ whole genome shotgun (WGS) entry which is preliminary data.</text>
</comment>